<dbReference type="EMBL" id="RAQM01000008">
    <property type="protein sequence ID" value="RKF03722.1"/>
    <property type="molecule type" value="Genomic_DNA"/>
</dbReference>
<gene>
    <name evidence="1" type="ORF">C8N26_1349</name>
</gene>
<name>A0A420E0U7_9FLAO</name>
<keyword evidence="2" id="KW-1185">Reference proteome</keyword>
<accession>A0A420E0U7</accession>
<protein>
    <recommendedName>
        <fullName evidence="3">Thioredoxin domain-containing protein</fullName>
    </recommendedName>
</protein>
<dbReference type="RefSeq" id="WP_120186582.1">
    <property type="nucleotide sequence ID" value="NZ_RAQM01000008.1"/>
</dbReference>
<evidence type="ECO:0008006" key="3">
    <source>
        <dbReference type="Google" id="ProtNLM"/>
    </source>
</evidence>
<dbReference type="PROSITE" id="PS51257">
    <property type="entry name" value="PROKAR_LIPOPROTEIN"/>
    <property type="match status" value="1"/>
</dbReference>
<dbReference type="AlphaFoldDB" id="A0A420E0U7"/>
<proteinExistence type="predicted"/>
<reference evidence="1 2" key="1">
    <citation type="submission" date="2018-09" db="EMBL/GenBank/DDBJ databases">
        <title>Genomic Encyclopedia of Archaeal and Bacterial Type Strains, Phase II (KMG-II): from individual species to whole genera.</title>
        <authorList>
            <person name="Goeker M."/>
        </authorList>
    </citation>
    <scope>NUCLEOTIDE SEQUENCE [LARGE SCALE GENOMIC DNA]</scope>
    <source>
        <strain evidence="1 2">DSM 16505</strain>
    </source>
</reference>
<sequence>MIKYLIPLILVIFIGCEKSDNQKPTYFGGKIINPKSDFVILSDSYEFKDTIPLNKNNTFLGTYTNIKEGLYVFYHGNEHQYVFLQPTDSTLIRLNTWDFDESLVFSGSNAERNNLLIDAFLQYEQEEKSIARYFHLPQKDFTNKMDSLKQIKNAILTKYEENDVNPSEKFSKLLNIALNYPIYTNLEKYAIKNATKKEPETLANSYFSYRNKTNVCNDSLMFFGPYYRFVIEKIYSDVYQKNSIKKLDNFTVELLNSINKNIDSEEVKNRLLYNAVVGHFFKEPNYEKKNETFFTFFKLNTNNEQKKTIQRLINDLKLLNKGEQLPSFDLISADGGLVDIKNVAKGKNTVVLFKNYKYASDDWVSSRFNHLIKNNPDVNFVLVNLCDTSRRYTKNIDIKYQYTLPEESPTCEYSSSKFSRLVLVDKNGIIQNGYTSLSSSNINQEINNLQNFK</sequence>
<organism evidence="1 2">
    <name type="scientific">Tenacibaculum lutimaris</name>
    <dbReference type="NCBI Taxonomy" id="285258"/>
    <lineage>
        <taxon>Bacteria</taxon>
        <taxon>Pseudomonadati</taxon>
        <taxon>Bacteroidota</taxon>
        <taxon>Flavobacteriia</taxon>
        <taxon>Flavobacteriales</taxon>
        <taxon>Flavobacteriaceae</taxon>
        <taxon>Tenacibaculum</taxon>
    </lineage>
</organism>
<dbReference type="Gene3D" id="3.40.30.10">
    <property type="entry name" value="Glutaredoxin"/>
    <property type="match status" value="1"/>
</dbReference>
<dbReference type="Proteomes" id="UP000285780">
    <property type="component" value="Unassembled WGS sequence"/>
</dbReference>
<evidence type="ECO:0000313" key="1">
    <source>
        <dbReference type="EMBL" id="RKF03722.1"/>
    </source>
</evidence>
<comment type="caution">
    <text evidence="1">The sequence shown here is derived from an EMBL/GenBank/DDBJ whole genome shotgun (WGS) entry which is preliminary data.</text>
</comment>
<evidence type="ECO:0000313" key="2">
    <source>
        <dbReference type="Proteomes" id="UP000285780"/>
    </source>
</evidence>